<evidence type="ECO:0000256" key="7">
    <source>
        <dbReference type="SAM" id="Phobius"/>
    </source>
</evidence>
<dbReference type="AlphaFoldDB" id="A0A934R3I8"/>
<comment type="subcellular location">
    <subcellularLocation>
        <location evidence="1">Cell membrane</location>
        <topology evidence="1">Multi-pass membrane protein</topology>
    </subcellularLocation>
</comment>
<keyword evidence="4 7" id="KW-0812">Transmembrane</keyword>
<keyword evidence="3" id="KW-1003">Cell membrane</keyword>
<dbReference type="InterPro" id="IPR003004">
    <property type="entry name" value="GspF/PilC"/>
</dbReference>
<dbReference type="InterPro" id="IPR018076">
    <property type="entry name" value="T2SS_GspF_dom"/>
</dbReference>
<dbReference type="Gene3D" id="1.20.81.30">
    <property type="entry name" value="Type II secretion system (T2SS), domain F"/>
    <property type="match status" value="2"/>
</dbReference>
<proteinExistence type="inferred from homology"/>
<keyword evidence="5 7" id="KW-1133">Transmembrane helix</keyword>
<dbReference type="Proteomes" id="UP000600139">
    <property type="component" value="Unassembled WGS sequence"/>
</dbReference>
<feature type="transmembrane region" description="Helical" evidence="7">
    <location>
        <begin position="286"/>
        <end position="307"/>
    </location>
</feature>
<feature type="domain" description="Type II secretion system protein GspF" evidence="8">
    <location>
        <begin position="183"/>
        <end position="303"/>
    </location>
</feature>
<evidence type="ECO:0000256" key="3">
    <source>
        <dbReference type="ARBA" id="ARBA00022475"/>
    </source>
</evidence>
<evidence type="ECO:0000256" key="5">
    <source>
        <dbReference type="ARBA" id="ARBA00022989"/>
    </source>
</evidence>
<dbReference type="Pfam" id="PF00482">
    <property type="entry name" value="T2SSF"/>
    <property type="match status" value="2"/>
</dbReference>
<keyword evidence="6 7" id="KW-0472">Membrane</keyword>
<dbReference type="PANTHER" id="PTHR30012">
    <property type="entry name" value="GENERAL SECRETION PATHWAY PROTEIN"/>
    <property type="match status" value="1"/>
</dbReference>
<accession>A0A934R3I8</accession>
<evidence type="ECO:0000256" key="1">
    <source>
        <dbReference type="ARBA" id="ARBA00004651"/>
    </source>
</evidence>
<dbReference type="RefSeq" id="WP_200351132.1">
    <property type="nucleotide sequence ID" value="NZ_BAABHZ010000006.1"/>
</dbReference>
<name>A0A934R3I8_9BACT</name>
<feature type="transmembrane region" description="Helical" evidence="7">
    <location>
        <begin position="126"/>
        <end position="148"/>
    </location>
</feature>
<evidence type="ECO:0000256" key="2">
    <source>
        <dbReference type="ARBA" id="ARBA00005745"/>
    </source>
</evidence>
<evidence type="ECO:0000256" key="6">
    <source>
        <dbReference type="ARBA" id="ARBA00023136"/>
    </source>
</evidence>
<keyword evidence="10" id="KW-1185">Reference proteome</keyword>
<organism evidence="9 10">
    <name type="scientific">Luteolibacter yonseiensis</name>
    <dbReference type="NCBI Taxonomy" id="1144680"/>
    <lineage>
        <taxon>Bacteria</taxon>
        <taxon>Pseudomonadati</taxon>
        <taxon>Verrucomicrobiota</taxon>
        <taxon>Verrucomicrobiia</taxon>
        <taxon>Verrucomicrobiales</taxon>
        <taxon>Verrucomicrobiaceae</taxon>
        <taxon>Luteolibacter</taxon>
    </lineage>
</organism>
<comment type="similarity">
    <text evidence="2">Belongs to the GSP F family.</text>
</comment>
<protein>
    <submittedName>
        <fullName evidence="9">Type II secretion system F family protein</fullName>
    </submittedName>
</protein>
<evidence type="ECO:0000256" key="4">
    <source>
        <dbReference type="ARBA" id="ARBA00022692"/>
    </source>
</evidence>
<evidence type="ECO:0000259" key="8">
    <source>
        <dbReference type="Pfam" id="PF00482"/>
    </source>
</evidence>
<sequence>MAKLLEAGFDIRKAAAVLMDTKLPPAQVALLEDLHSGLEAGQSITAAFGKNTRNITSLERDIIGAGERGGKLAPAFQHLANYFGMVASTRNAAVKGMIYPLVVLHMGVVISVIPGALMGRQGAGDILASLVVMLAGMYAVGFVIFLAARALLKMAPTHSGVDALLNRLPWIGKARRNMAMARFCKVYHSCILAGISMNETVSLASDASQSAVIRQAGEKLEAAAKSGEALGPRFMADAAFPVAFSRSYSTGEEAGTLDKDLGNWARLFQDEAEAAAKTASVMVPKVLYFFILLFVAWKIVSFFSGYYTSLDNIGN</sequence>
<reference evidence="9" key="1">
    <citation type="submission" date="2021-01" db="EMBL/GenBank/DDBJ databases">
        <title>Modified the classification status of verrucomicrobia.</title>
        <authorList>
            <person name="Feng X."/>
        </authorList>
    </citation>
    <scope>NUCLEOTIDE SEQUENCE</scope>
    <source>
        <strain evidence="9">JCM 18052</strain>
    </source>
</reference>
<feature type="transmembrane region" description="Helical" evidence="7">
    <location>
        <begin position="98"/>
        <end position="120"/>
    </location>
</feature>
<dbReference type="GO" id="GO:0005886">
    <property type="term" value="C:plasma membrane"/>
    <property type="evidence" value="ECO:0007669"/>
    <property type="project" value="UniProtKB-SubCell"/>
</dbReference>
<dbReference type="InterPro" id="IPR042094">
    <property type="entry name" value="T2SS_GspF_sf"/>
</dbReference>
<dbReference type="PANTHER" id="PTHR30012:SF0">
    <property type="entry name" value="TYPE II SECRETION SYSTEM PROTEIN F-RELATED"/>
    <property type="match status" value="1"/>
</dbReference>
<dbReference type="EMBL" id="JAENIK010000011">
    <property type="protein sequence ID" value="MBK1816177.1"/>
    <property type="molecule type" value="Genomic_DNA"/>
</dbReference>
<evidence type="ECO:0000313" key="9">
    <source>
        <dbReference type="EMBL" id="MBK1816177.1"/>
    </source>
</evidence>
<gene>
    <name evidence="9" type="ORF">JIN84_11180</name>
</gene>
<evidence type="ECO:0000313" key="10">
    <source>
        <dbReference type="Proteomes" id="UP000600139"/>
    </source>
</evidence>
<feature type="domain" description="Type II secretion system protein GspF" evidence="8">
    <location>
        <begin position="1"/>
        <end position="113"/>
    </location>
</feature>
<comment type="caution">
    <text evidence="9">The sequence shown here is derived from an EMBL/GenBank/DDBJ whole genome shotgun (WGS) entry which is preliminary data.</text>
</comment>